<evidence type="ECO:0000259" key="1">
    <source>
        <dbReference type="PROSITE" id="PS51186"/>
    </source>
</evidence>
<dbReference type="PANTHER" id="PTHR39173:SF1">
    <property type="entry name" value="ACETYLTRANSFERASE"/>
    <property type="match status" value="1"/>
</dbReference>
<comment type="caution">
    <text evidence="2">The sequence shown here is derived from an EMBL/GenBank/DDBJ whole genome shotgun (WGS) entry which is preliminary data.</text>
</comment>
<dbReference type="Gene3D" id="3.40.630.30">
    <property type="match status" value="1"/>
</dbReference>
<dbReference type="GO" id="GO:0016747">
    <property type="term" value="F:acyltransferase activity, transferring groups other than amino-acyl groups"/>
    <property type="evidence" value="ECO:0007669"/>
    <property type="project" value="InterPro"/>
</dbReference>
<name>A0A0D7X780_9BACL</name>
<protein>
    <submittedName>
        <fullName evidence="2">GCN5 family acetyltransferase</fullName>
    </submittedName>
</protein>
<dbReference type="EMBL" id="JTHP01000003">
    <property type="protein sequence ID" value="KJD47034.1"/>
    <property type="molecule type" value="Genomic_DNA"/>
</dbReference>
<dbReference type="Pfam" id="PF13302">
    <property type="entry name" value="Acetyltransf_3"/>
    <property type="match status" value="1"/>
</dbReference>
<organism evidence="2 3">
    <name type="scientific">Paenibacillus terrae</name>
    <dbReference type="NCBI Taxonomy" id="159743"/>
    <lineage>
        <taxon>Bacteria</taxon>
        <taxon>Bacillati</taxon>
        <taxon>Bacillota</taxon>
        <taxon>Bacilli</taxon>
        <taxon>Bacillales</taxon>
        <taxon>Paenibacillaceae</taxon>
        <taxon>Paenibacillus</taxon>
    </lineage>
</organism>
<sequence>MQTVSLVKPDRVWKEAYLSFYEEWKKSQELMVPWVISTEPYDFEGLLTFLSNQENGIDLPEGWVKTSTYWLVTANEQVVGAVNIRHELNEKLLNAGGHIGYGIRPSARGNSYAVTMLALALEKAKELGISRALVVCDSDNIASKKTILRNGGMPDWDYVEEDGKRMNRFWIEL</sequence>
<dbReference type="PANTHER" id="PTHR39173">
    <property type="entry name" value="ACETYLTRANSFERASE"/>
    <property type="match status" value="1"/>
</dbReference>
<gene>
    <name evidence="2" type="ORF">QD47_02415</name>
</gene>
<accession>A0A0D7X780</accession>
<dbReference type="AlphaFoldDB" id="A0A0D7X780"/>
<reference evidence="2 3" key="1">
    <citation type="submission" date="2014-11" db="EMBL/GenBank/DDBJ databases">
        <title>Draft Genome Sequences of Paenibacillus polymyxa NRRL B-30509 and Paenibacillus terrae NRRL B-30644, Strains from a Poultry Environment that Produce Tridecaptin A and Paenicidins.</title>
        <authorList>
            <person name="van Belkum M.J."/>
            <person name="Lohans C.T."/>
            <person name="Vederas J.C."/>
        </authorList>
    </citation>
    <scope>NUCLEOTIDE SEQUENCE [LARGE SCALE GENOMIC DNA]</scope>
    <source>
        <strain evidence="2 3">NRRL B-30644</strain>
    </source>
</reference>
<dbReference type="Proteomes" id="UP000032534">
    <property type="component" value="Unassembled WGS sequence"/>
</dbReference>
<dbReference type="CDD" id="cd04301">
    <property type="entry name" value="NAT_SF"/>
    <property type="match status" value="1"/>
</dbReference>
<feature type="domain" description="N-acetyltransferase" evidence="1">
    <location>
        <begin position="18"/>
        <end position="171"/>
    </location>
</feature>
<dbReference type="SUPFAM" id="SSF55729">
    <property type="entry name" value="Acyl-CoA N-acyltransferases (Nat)"/>
    <property type="match status" value="1"/>
</dbReference>
<proteinExistence type="predicted"/>
<evidence type="ECO:0000313" key="3">
    <source>
        <dbReference type="Proteomes" id="UP000032534"/>
    </source>
</evidence>
<keyword evidence="2" id="KW-0808">Transferase</keyword>
<dbReference type="OrthoDB" id="9797989at2"/>
<dbReference type="PATRIC" id="fig|159743.3.peg.518"/>
<dbReference type="PROSITE" id="PS51186">
    <property type="entry name" value="GNAT"/>
    <property type="match status" value="1"/>
</dbReference>
<evidence type="ECO:0000313" key="2">
    <source>
        <dbReference type="EMBL" id="KJD47034.1"/>
    </source>
</evidence>
<dbReference type="InterPro" id="IPR016181">
    <property type="entry name" value="Acyl_CoA_acyltransferase"/>
</dbReference>
<dbReference type="InterPro" id="IPR000182">
    <property type="entry name" value="GNAT_dom"/>
</dbReference>
<dbReference type="RefSeq" id="WP_044644623.1">
    <property type="nucleotide sequence ID" value="NZ_JTHP01000003.1"/>
</dbReference>
<keyword evidence="3" id="KW-1185">Reference proteome</keyword>